<dbReference type="InterPro" id="IPR036236">
    <property type="entry name" value="Znf_C2H2_sf"/>
</dbReference>
<dbReference type="InterPro" id="IPR018253">
    <property type="entry name" value="DnaJ_domain_CS"/>
</dbReference>
<dbReference type="Gene3D" id="3.30.160.60">
    <property type="entry name" value="Classic Zinc Finger"/>
    <property type="match status" value="1"/>
</dbReference>
<keyword evidence="3" id="KW-0862">Zinc</keyword>
<protein>
    <recommendedName>
        <fullName evidence="10">J domain-containing protein</fullName>
    </recommendedName>
</protein>
<dbReference type="Pfam" id="PF21884">
    <property type="entry name" value="ZUO1-like_ZHD"/>
    <property type="match status" value="1"/>
</dbReference>
<organism evidence="8 9">
    <name type="scientific">Dioscorea zingiberensis</name>
    <dbReference type="NCBI Taxonomy" id="325984"/>
    <lineage>
        <taxon>Eukaryota</taxon>
        <taxon>Viridiplantae</taxon>
        <taxon>Streptophyta</taxon>
        <taxon>Embryophyta</taxon>
        <taxon>Tracheophyta</taxon>
        <taxon>Spermatophyta</taxon>
        <taxon>Magnoliopsida</taxon>
        <taxon>Liliopsida</taxon>
        <taxon>Dioscoreales</taxon>
        <taxon>Dioscoreaceae</taxon>
        <taxon>Dioscorea</taxon>
    </lineage>
</organism>
<dbReference type="AlphaFoldDB" id="A0A9D5CIV9"/>
<reference evidence="8" key="2">
    <citation type="journal article" date="2022" name="Hortic Res">
        <title>The genome of Dioscorea zingiberensis sheds light on the biosynthesis, origin and evolution of the medicinally important diosgenin saponins.</title>
        <authorList>
            <person name="Li Y."/>
            <person name="Tan C."/>
            <person name="Li Z."/>
            <person name="Guo J."/>
            <person name="Li S."/>
            <person name="Chen X."/>
            <person name="Wang C."/>
            <person name="Dai X."/>
            <person name="Yang H."/>
            <person name="Song W."/>
            <person name="Hou L."/>
            <person name="Xu J."/>
            <person name="Tong Z."/>
            <person name="Xu A."/>
            <person name="Yuan X."/>
            <person name="Wang W."/>
            <person name="Yang Q."/>
            <person name="Chen L."/>
            <person name="Sun Z."/>
            <person name="Wang K."/>
            <person name="Pan B."/>
            <person name="Chen J."/>
            <person name="Bao Y."/>
            <person name="Liu F."/>
            <person name="Qi X."/>
            <person name="Gang D.R."/>
            <person name="Wen J."/>
            <person name="Li J."/>
        </authorList>
    </citation>
    <scope>NUCLEOTIDE SEQUENCE</scope>
    <source>
        <strain evidence="8">Dzin_1.0</strain>
    </source>
</reference>
<dbReference type="CDD" id="cd06257">
    <property type="entry name" value="DnaJ"/>
    <property type="match status" value="1"/>
</dbReference>
<comment type="caution">
    <text evidence="8">The sequence shown here is derived from an EMBL/GenBank/DDBJ whole genome shotgun (WGS) entry which is preliminary data.</text>
</comment>
<proteinExistence type="predicted"/>
<dbReference type="Proteomes" id="UP001085076">
    <property type="component" value="Miscellaneous, Linkage group lg04"/>
</dbReference>
<evidence type="ECO:0008006" key="10">
    <source>
        <dbReference type="Google" id="ProtNLM"/>
    </source>
</evidence>
<dbReference type="PROSITE" id="PS50157">
    <property type="entry name" value="ZINC_FINGER_C2H2_2"/>
    <property type="match status" value="1"/>
</dbReference>
<dbReference type="OrthoDB" id="5894at2759"/>
<feature type="domain" description="C2H2-type" evidence="7">
    <location>
        <begin position="303"/>
        <end position="332"/>
    </location>
</feature>
<dbReference type="PROSITE" id="PS00636">
    <property type="entry name" value="DNAJ_1"/>
    <property type="match status" value="1"/>
</dbReference>
<gene>
    <name evidence="8" type="ORF">J5N97_015982</name>
</gene>
<feature type="region of interest" description="Disordered" evidence="5">
    <location>
        <begin position="386"/>
        <end position="413"/>
    </location>
</feature>
<dbReference type="SUPFAM" id="SSF57667">
    <property type="entry name" value="beta-beta-alpha zinc fingers"/>
    <property type="match status" value="1"/>
</dbReference>
<evidence type="ECO:0000256" key="2">
    <source>
        <dbReference type="ARBA" id="ARBA00022771"/>
    </source>
</evidence>
<dbReference type="SMART" id="SM00271">
    <property type="entry name" value="DnaJ"/>
    <property type="match status" value="1"/>
</dbReference>
<dbReference type="Pfam" id="PF00226">
    <property type="entry name" value="DnaJ"/>
    <property type="match status" value="1"/>
</dbReference>
<keyword evidence="2 4" id="KW-0863">Zinc-finger</keyword>
<keyword evidence="9" id="KW-1185">Reference proteome</keyword>
<evidence type="ECO:0000256" key="3">
    <source>
        <dbReference type="ARBA" id="ARBA00022833"/>
    </source>
</evidence>
<dbReference type="EMBL" id="JAGGNH010000004">
    <property type="protein sequence ID" value="KAJ0974017.1"/>
    <property type="molecule type" value="Genomic_DNA"/>
</dbReference>
<dbReference type="InterPro" id="IPR054076">
    <property type="entry name" value="ZUO1-like_ZHD"/>
</dbReference>
<feature type="compositionally biased region" description="Basic and acidic residues" evidence="5">
    <location>
        <begin position="537"/>
        <end position="550"/>
    </location>
</feature>
<dbReference type="PROSITE" id="PS00028">
    <property type="entry name" value="ZINC_FINGER_C2H2_1"/>
    <property type="match status" value="1"/>
</dbReference>
<evidence type="ECO:0000259" key="7">
    <source>
        <dbReference type="PROSITE" id="PS50157"/>
    </source>
</evidence>
<feature type="compositionally biased region" description="Basic and acidic residues" evidence="5">
    <location>
        <begin position="472"/>
        <end position="482"/>
    </location>
</feature>
<dbReference type="GO" id="GO:0008270">
    <property type="term" value="F:zinc ion binding"/>
    <property type="evidence" value="ECO:0007669"/>
    <property type="project" value="UniProtKB-KW"/>
</dbReference>
<feature type="compositionally biased region" description="Acidic residues" evidence="5">
    <location>
        <begin position="440"/>
        <end position="454"/>
    </location>
</feature>
<dbReference type="SUPFAM" id="SSF46565">
    <property type="entry name" value="Chaperone J-domain"/>
    <property type="match status" value="1"/>
</dbReference>
<dbReference type="Pfam" id="PF12171">
    <property type="entry name" value="zf-C2H2_jaz"/>
    <property type="match status" value="1"/>
</dbReference>
<evidence type="ECO:0000256" key="1">
    <source>
        <dbReference type="ARBA" id="ARBA00022723"/>
    </source>
</evidence>
<dbReference type="GO" id="GO:0003676">
    <property type="term" value="F:nucleic acid binding"/>
    <property type="evidence" value="ECO:0007669"/>
    <property type="project" value="InterPro"/>
</dbReference>
<feature type="region of interest" description="Disordered" evidence="5">
    <location>
        <begin position="239"/>
        <end position="260"/>
    </location>
</feature>
<evidence type="ECO:0000259" key="6">
    <source>
        <dbReference type="PROSITE" id="PS50076"/>
    </source>
</evidence>
<feature type="compositionally biased region" description="Basic residues" evidence="5">
    <location>
        <begin position="460"/>
        <end position="471"/>
    </location>
</feature>
<dbReference type="GO" id="GO:0005783">
    <property type="term" value="C:endoplasmic reticulum"/>
    <property type="evidence" value="ECO:0007669"/>
    <property type="project" value="UniProtKB-ARBA"/>
</dbReference>
<dbReference type="InterPro" id="IPR001623">
    <property type="entry name" value="DnaJ_domain"/>
</dbReference>
<feature type="domain" description="J" evidence="6">
    <location>
        <begin position="8"/>
        <end position="77"/>
    </location>
</feature>
<reference evidence="8" key="1">
    <citation type="submission" date="2021-03" db="EMBL/GenBank/DDBJ databases">
        <authorList>
            <person name="Li Z."/>
            <person name="Yang C."/>
        </authorList>
    </citation>
    <scope>NUCLEOTIDE SEQUENCE</scope>
    <source>
        <strain evidence="8">Dzin_1.0</strain>
        <tissue evidence="8">Leaf</tissue>
    </source>
</reference>
<dbReference type="SMART" id="SM00451">
    <property type="entry name" value="ZnF_U1"/>
    <property type="match status" value="1"/>
</dbReference>
<evidence type="ECO:0000313" key="9">
    <source>
        <dbReference type="Proteomes" id="UP001085076"/>
    </source>
</evidence>
<dbReference type="PRINTS" id="PR00625">
    <property type="entry name" value="JDOMAIN"/>
</dbReference>
<dbReference type="InterPro" id="IPR044648">
    <property type="entry name" value="JJJ1_plant"/>
</dbReference>
<keyword evidence="1" id="KW-0479">Metal-binding</keyword>
<dbReference type="PANTHER" id="PTHR45495:SF1">
    <property type="entry name" value="DNAJ PROTEIN JJJ1 HOMOLOG"/>
    <property type="match status" value="1"/>
</dbReference>
<sequence length="579" mass="65976">MAAPANRCHYEVLGVSRDATADEIRSSYRRLALQLHPDKQAATGVSHADATAAFQELVHAYEVLSDPKERSWYDSHRSQILFADHKSGSSSSHFSNVDLYGFFSASCFSGYSDSGKGFFKVYGDVFSKIQSQELHFAEKLGLGRDSVPPAPLIGNLDSPYSQVTAFYNYWLGFSTVMDFGWVDEYDASMGPNRRSRRFMEEENKKIRKKAKRERNEMVRGLAAFAKKRDKRVIDMIVKKNQQEEKRRAEEKAKKKEEEKRKLEKMKMYDDPEWAKIDEDELEDNAFDEEDDLRKKKGKNGEEFYCVACNKKFKSDKQWKNHEQSKKHKDKVAELKDAFDEEDEVFEDVDDGVESVHVGFEYVPLSEDEDSDPMELLCDELKDEVVLEEKAEEEEKVEEDEMEGGDPKLGLDSDEVEATVLEAMLSRRRNKKSGHVFFEDSSLDMDVGLDDDEDGSMGSNTRRKGRKNRGRRRADGEGVRGEASETQQNEDEVRHQDQAGGDSQEGNSGSNEEVVARNKGNRGDAKSQKQKKQPVARKSSDKKETDYDVKNSSKGRKQKVKSKIFITGISDILVFLGQAC</sequence>
<evidence type="ECO:0000256" key="5">
    <source>
        <dbReference type="SAM" id="MobiDB-lite"/>
    </source>
</evidence>
<dbReference type="InterPro" id="IPR036869">
    <property type="entry name" value="J_dom_sf"/>
</dbReference>
<feature type="region of interest" description="Disordered" evidence="5">
    <location>
        <begin position="430"/>
        <end position="560"/>
    </location>
</feature>
<evidence type="ECO:0000256" key="4">
    <source>
        <dbReference type="PROSITE-ProRule" id="PRU00042"/>
    </source>
</evidence>
<dbReference type="InterPro" id="IPR022755">
    <property type="entry name" value="Znf_C2H2_jaz"/>
</dbReference>
<evidence type="ECO:0000313" key="8">
    <source>
        <dbReference type="EMBL" id="KAJ0974017.1"/>
    </source>
</evidence>
<dbReference type="PROSITE" id="PS50076">
    <property type="entry name" value="DNAJ_2"/>
    <property type="match status" value="1"/>
</dbReference>
<feature type="compositionally biased region" description="Acidic residues" evidence="5">
    <location>
        <begin position="389"/>
        <end position="403"/>
    </location>
</feature>
<dbReference type="InterPro" id="IPR003604">
    <property type="entry name" value="Matrin/U1-like-C_Znf_C2H2"/>
</dbReference>
<dbReference type="Gene3D" id="1.10.287.110">
    <property type="entry name" value="DnaJ domain"/>
    <property type="match status" value="1"/>
</dbReference>
<dbReference type="PANTHER" id="PTHR45495">
    <property type="entry name" value="DNAJ PROTEIN JJJ1 HOMOLOG"/>
    <property type="match status" value="1"/>
</dbReference>
<dbReference type="InterPro" id="IPR013087">
    <property type="entry name" value="Znf_C2H2_type"/>
</dbReference>
<accession>A0A9D5CIV9</accession>
<name>A0A9D5CIV9_9LILI</name>